<feature type="compositionally biased region" description="Polar residues" evidence="1">
    <location>
        <begin position="209"/>
        <end position="220"/>
    </location>
</feature>
<feature type="compositionally biased region" description="Low complexity" evidence="1">
    <location>
        <begin position="152"/>
        <end position="164"/>
    </location>
</feature>
<sequence>MAPTDSHVLPRDAGSGTDDALTTGAIAGIAGGAGALFLSAAGLFFLYWRRQRKFDREDSSDAESLDYHGHPWRRSQRAVIKPAVAYTMDYKHNNPQHHEGATFGAEPASSTGIYSPEKGSSAFSSFGSPPGSASAMPTHPAYVPRALVRGASTPSTLSRSTAATSPPPFPSPPYLGPLSSAPTTQADDPVIQAFFRAAGGEAGARGQGTQNFGAFSQSRQTPPPPLNFLSTTPNTTSATPQHPPPTHQPSPSRFQPRQARKPRLYVPPPLSLNPVVISNTNPSPPVAADGSFATGGTIPRLSEGGNPLPGREGTAISDPLAFPELHPHHLPPNKKPTRPRRDTRTSWARDEVFDDDDGDERHYADDDGGPDDDGYADTTYTDDDPPGSGAHQRCGHHRSQRQRQQQQQ</sequence>
<feature type="region of interest" description="Disordered" evidence="1">
    <location>
        <begin position="119"/>
        <end position="138"/>
    </location>
</feature>
<evidence type="ECO:0000256" key="2">
    <source>
        <dbReference type="SAM" id="Phobius"/>
    </source>
</evidence>
<dbReference type="EMBL" id="JAZGUE010000005">
    <property type="protein sequence ID" value="KAL2266306.1"/>
    <property type="molecule type" value="Genomic_DNA"/>
</dbReference>
<feature type="compositionally biased region" description="Polar residues" evidence="1">
    <location>
        <begin position="228"/>
        <end position="238"/>
    </location>
</feature>
<proteinExistence type="predicted"/>
<dbReference type="Proteomes" id="UP001600064">
    <property type="component" value="Unassembled WGS sequence"/>
</dbReference>
<dbReference type="RefSeq" id="XP_070865033.1">
    <property type="nucleotide sequence ID" value="XM_071012282.1"/>
</dbReference>
<evidence type="ECO:0000313" key="4">
    <source>
        <dbReference type="Proteomes" id="UP001600064"/>
    </source>
</evidence>
<accession>A0ABR4D7I4</accession>
<gene>
    <name evidence="3" type="ORF">VTJ83DRAFT_5658</name>
</gene>
<feature type="compositionally biased region" description="Low complexity" evidence="1">
    <location>
        <begin position="119"/>
        <end position="135"/>
    </location>
</feature>
<evidence type="ECO:0000256" key="1">
    <source>
        <dbReference type="SAM" id="MobiDB-lite"/>
    </source>
</evidence>
<keyword evidence="4" id="KW-1185">Reference proteome</keyword>
<feature type="transmembrane region" description="Helical" evidence="2">
    <location>
        <begin position="20"/>
        <end position="48"/>
    </location>
</feature>
<evidence type="ECO:0000313" key="3">
    <source>
        <dbReference type="EMBL" id="KAL2266306.1"/>
    </source>
</evidence>
<feature type="compositionally biased region" description="Basic residues" evidence="1">
    <location>
        <begin position="328"/>
        <end position="338"/>
    </location>
</feature>
<name>A0ABR4D7I4_9PEZI</name>
<dbReference type="GeneID" id="98126926"/>
<comment type="caution">
    <text evidence="3">The sequence shown here is derived from an EMBL/GenBank/DDBJ whole genome shotgun (WGS) entry which is preliminary data.</text>
</comment>
<feature type="compositionally biased region" description="Pro residues" evidence="1">
    <location>
        <begin position="165"/>
        <end position="175"/>
    </location>
</feature>
<keyword evidence="2" id="KW-0472">Membrane</keyword>
<feature type="compositionally biased region" description="Acidic residues" evidence="1">
    <location>
        <begin position="366"/>
        <end position="385"/>
    </location>
</feature>
<protein>
    <submittedName>
        <fullName evidence="3">Uncharacterized protein</fullName>
    </submittedName>
</protein>
<organism evidence="3 4">
    <name type="scientific">Remersonia thermophila</name>
    <dbReference type="NCBI Taxonomy" id="72144"/>
    <lineage>
        <taxon>Eukaryota</taxon>
        <taxon>Fungi</taxon>
        <taxon>Dikarya</taxon>
        <taxon>Ascomycota</taxon>
        <taxon>Pezizomycotina</taxon>
        <taxon>Sordariomycetes</taxon>
        <taxon>Sordariomycetidae</taxon>
        <taxon>Sordariales</taxon>
        <taxon>Sordariales incertae sedis</taxon>
        <taxon>Remersonia</taxon>
    </lineage>
</organism>
<keyword evidence="2" id="KW-1133">Transmembrane helix</keyword>
<keyword evidence="2" id="KW-0812">Transmembrane</keyword>
<feature type="region of interest" description="Disordered" evidence="1">
    <location>
        <begin position="201"/>
        <end position="408"/>
    </location>
</feature>
<feature type="region of interest" description="Disordered" evidence="1">
    <location>
        <begin position="152"/>
        <end position="185"/>
    </location>
</feature>
<reference evidence="3 4" key="1">
    <citation type="journal article" date="2024" name="Commun. Biol.">
        <title>Comparative genomic analysis of thermophilic fungi reveals convergent evolutionary adaptations and gene losses.</title>
        <authorList>
            <person name="Steindorff A.S."/>
            <person name="Aguilar-Pontes M.V."/>
            <person name="Robinson A.J."/>
            <person name="Andreopoulos B."/>
            <person name="LaButti K."/>
            <person name="Kuo A."/>
            <person name="Mondo S."/>
            <person name="Riley R."/>
            <person name="Otillar R."/>
            <person name="Haridas S."/>
            <person name="Lipzen A."/>
            <person name="Grimwood J."/>
            <person name="Schmutz J."/>
            <person name="Clum A."/>
            <person name="Reid I.D."/>
            <person name="Moisan M.C."/>
            <person name="Butler G."/>
            <person name="Nguyen T.T.M."/>
            <person name="Dewar K."/>
            <person name="Conant G."/>
            <person name="Drula E."/>
            <person name="Henrissat B."/>
            <person name="Hansel C."/>
            <person name="Singer S."/>
            <person name="Hutchinson M.I."/>
            <person name="de Vries R.P."/>
            <person name="Natvig D.O."/>
            <person name="Powell A.J."/>
            <person name="Tsang A."/>
            <person name="Grigoriev I.V."/>
        </authorList>
    </citation>
    <scope>NUCLEOTIDE SEQUENCE [LARGE SCALE GENOMIC DNA]</scope>
    <source>
        <strain evidence="3 4">ATCC 22073</strain>
    </source>
</reference>
<feature type="compositionally biased region" description="Basic and acidic residues" evidence="1">
    <location>
        <begin position="339"/>
        <end position="351"/>
    </location>
</feature>